<evidence type="ECO:0000313" key="6">
    <source>
        <dbReference type="EMBL" id="KAJ8900424.1"/>
    </source>
</evidence>
<dbReference type="SUPFAM" id="SSF63748">
    <property type="entry name" value="Tudor/PWWP/MBT"/>
    <property type="match status" value="1"/>
</dbReference>
<evidence type="ECO:0000256" key="3">
    <source>
        <dbReference type="ARBA" id="ARBA00023204"/>
    </source>
</evidence>
<dbReference type="PANTHER" id="PTHR12663:SF0">
    <property type="entry name" value="PRECOCIOUS DISSOCIATION OF SISTERS 5, ISOFORM A"/>
    <property type="match status" value="1"/>
</dbReference>
<comment type="subcellular location">
    <subcellularLocation>
        <location evidence="1">Nucleus</location>
    </subcellularLocation>
</comment>
<dbReference type="InterPro" id="IPR039776">
    <property type="entry name" value="Pds5"/>
</dbReference>
<dbReference type="EMBL" id="JAIWQS010000008">
    <property type="protein sequence ID" value="KAJ8900424.1"/>
    <property type="molecule type" value="Genomic_DNA"/>
</dbReference>
<organism evidence="6 7">
    <name type="scientific">Erythroxylum novogranatense</name>
    <dbReference type="NCBI Taxonomy" id="1862640"/>
    <lineage>
        <taxon>Eukaryota</taxon>
        <taxon>Viridiplantae</taxon>
        <taxon>Streptophyta</taxon>
        <taxon>Embryophyta</taxon>
        <taxon>Tracheophyta</taxon>
        <taxon>Spermatophyta</taxon>
        <taxon>Magnoliopsida</taxon>
        <taxon>eudicotyledons</taxon>
        <taxon>Gunneridae</taxon>
        <taxon>Pentapetalae</taxon>
        <taxon>rosids</taxon>
        <taxon>fabids</taxon>
        <taxon>Malpighiales</taxon>
        <taxon>Erythroxylaceae</taxon>
        <taxon>Erythroxylum</taxon>
    </lineage>
</organism>
<keyword evidence="4" id="KW-0539">Nucleus</keyword>
<dbReference type="CDD" id="cd20404">
    <property type="entry name" value="Tudor_Agenet_AtEML-like"/>
    <property type="match status" value="1"/>
</dbReference>
<keyword evidence="3" id="KW-0234">DNA repair</keyword>
<dbReference type="PANTHER" id="PTHR12663">
    <property type="entry name" value="ANDROGEN INDUCED INHIBITOR OF PROLIFERATION AS3 / PDS5-RELATED"/>
    <property type="match status" value="1"/>
</dbReference>
<dbReference type="GO" id="GO:0000785">
    <property type="term" value="C:chromatin"/>
    <property type="evidence" value="ECO:0007669"/>
    <property type="project" value="TreeGrafter"/>
</dbReference>
<evidence type="ECO:0000256" key="5">
    <source>
        <dbReference type="SAM" id="MobiDB-lite"/>
    </source>
</evidence>
<feature type="region of interest" description="Disordered" evidence="5">
    <location>
        <begin position="151"/>
        <end position="235"/>
    </location>
</feature>
<dbReference type="AlphaFoldDB" id="A0AAV8UD54"/>
<feature type="compositionally biased region" description="Low complexity" evidence="5">
    <location>
        <begin position="21"/>
        <end position="46"/>
    </location>
</feature>
<feature type="compositionally biased region" description="Basic and acidic residues" evidence="5">
    <location>
        <begin position="156"/>
        <end position="167"/>
    </location>
</feature>
<keyword evidence="2" id="KW-0227">DNA damage</keyword>
<feature type="compositionally biased region" description="Polar residues" evidence="5">
    <location>
        <begin position="71"/>
        <end position="80"/>
    </location>
</feature>
<evidence type="ECO:0000313" key="7">
    <source>
        <dbReference type="Proteomes" id="UP001159364"/>
    </source>
</evidence>
<evidence type="ECO:0000256" key="1">
    <source>
        <dbReference type="ARBA" id="ARBA00004123"/>
    </source>
</evidence>
<dbReference type="Gene3D" id="2.30.30.140">
    <property type="match status" value="1"/>
</dbReference>
<feature type="region of interest" description="Disordered" evidence="5">
    <location>
        <begin position="1"/>
        <end position="89"/>
    </location>
</feature>
<dbReference type="GO" id="GO:0005634">
    <property type="term" value="C:nucleus"/>
    <property type="evidence" value="ECO:0007669"/>
    <property type="project" value="UniProtKB-SubCell"/>
</dbReference>
<sequence length="287" mass="32101">MAPSRKQNNGRSPLVNPQRQTTAFFSKTPSPSPTQKPAKTVTNTVPKPSPSPTTPSPLHPKSKKPLLVIDQTPSPSQAASTPGAAVKSYDDEVVEKRIRIYWPLDKCWYEGCVKSYDTKSGKHLVLYDDCEEENLIWERRRLSGRAVIDEDEDDGMKDVVDAEHDNDGGNDSSDEDWGKSSEKEVTEEDGDMDLEDEIEEVSDEDDNKKGKRNDKRGVRKRKASGGKVDSVKKSKAWGDMDKVGLRISAAEPLENKQNGVSNSLDDHLMADPSERFNAREAQRLWFL</sequence>
<dbReference type="Proteomes" id="UP001159364">
    <property type="component" value="Linkage Group LG08"/>
</dbReference>
<proteinExistence type="predicted"/>
<feature type="compositionally biased region" description="Basic residues" evidence="5">
    <location>
        <begin position="209"/>
        <end position="224"/>
    </location>
</feature>
<protein>
    <recommendedName>
        <fullName evidence="8">Tudor domain-containing protein</fullName>
    </recommendedName>
</protein>
<reference evidence="6 7" key="1">
    <citation type="submission" date="2021-09" db="EMBL/GenBank/DDBJ databases">
        <title>Genomic insights and catalytic innovation underlie evolution of tropane alkaloids biosynthesis.</title>
        <authorList>
            <person name="Wang Y.-J."/>
            <person name="Tian T."/>
            <person name="Huang J.-P."/>
            <person name="Huang S.-X."/>
        </authorList>
    </citation>
    <scope>NUCLEOTIDE SEQUENCE [LARGE SCALE GENOMIC DNA]</scope>
    <source>
        <strain evidence="6">KIB-2018</strain>
        <tissue evidence="6">Leaf</tissue>
    </source>
</reference>
<gene>
    <name evidence="6" type="ORF">K2173_025201</name>
</gene>
<feature type="compositionally biased region" description="Pro residues" evidence="5">
    <location>
        <begin position="47"/>
        <end position="58"/>
    </location>
</feature>
<feature type="compositionally biased region" description="Acidic residues" evidence="5">
    <location>
        <begin position="185"/>
        <end position="205"/>
    </location>
</feature>
<evidence type="ECO:0000256" key="2">
    <source>
        <dbReference type="ARBA" id="ARBA00022763"/>
    </source>
</evidence>
<evidence type="ECO:0000256" key="4">
    <source>
        <dbReference type="ARBA" id="ARBA00023242"/>
    </source>
</evidence>
<comment type="caution">
    <text evidence="6">The sequence shown here is derived from an EMBL/GenBank/DDBJ whole genome shotgun (WGS) entry which is preliminary data.</text>
</comment>
<name>A0AAV8UD54_9ROSI</name>
<keyword evidence="7" id="KW-1185">Reference proteome</keyword>
<evidence type="ECO:0008006" key="8">
    <source>
        <dbReference type="Google" id="ProtNLM"/>
    </source>
</evidence>
<feature type="compositionally biased region" description="Polar residues" evidence="5">
    <location>
        <begin position="1"/>
        <end position="20"/>
    </location>
</feature>
<accession>A0AAV8UD54</accession>
<dbReference type="GO" id="GO:0006281">
    <property type="term" value="P:DNA repair"/>
    <property type="evidence" value="ECO:0007669"/>
    <property type="project" value="UniProtKB-KW"/>
</dbReference>
<dbReference type="GO" id="GO:0007064">
    <property type="term" value="P:mitotic sister chromatid cohesion"/>
    <property type="evidence" value="ECO:0007669"/>
    <property type="project" value="InterPro"/>
</dbReference>